<feature type="transmembrane region" description="Helical" evidence="1">
    <location>
        <begin position="106"/>
        <end position="126"/>
    </location>
</feature>
<dbReference type="InterPro" id="IPR036259">
    <property type="entry name" value="MFS_trans_sf"/>
</dbReference>
<evidence type="ECO:0000256" key="2">
    <source>
        <dbReference type="SAM" id="SignalP"/>
    </source>
</evidence>
<keyword evidence="2" id="KW-0732">Signal</keyword>
<evidence type="ECO:0000256" key="1">
    <source>
        <dbReference type="SAM" id="Phobius"/>
    </source>
</evidence>
<accession>A0A1F6NGI4</accession>
<evidence type="ECO:0000313" key="4">
    <source>
        <dbReference type="Proteomes" id="UP000176300"/>
    </source>
</evidence>
<evidence type="ECO:0008006" key="5">
    <source>
        <dbReference type="Google" id="ProtNLM"/>
    </source>
</evidence>
<evidence type="ECO:0000313" key="3">
    <source>
        <dbReference type="EMBL" id="OGH82898.1"/>
    </source>
</evidence>
<keyword evidence="1" id="KW-1133">Transmembrane helix</keyword>
<dbReference type="Gene3D" id="1.20.1250.20">
    <property type="entry name" value="MFS general substrate transporter like domains"/>
    <property type="match status" value="1"/>
</dbReference>
<dbReference type="AlphaFoldDB" id="A0A1F6NGI4"/>
<name>A0A1F6NGI4_9BACT</name>
<keyword evidence="1" id="KW-0812">Transmembrane</keyword>
<dbReference type="InterPro" id="IPR043993">
    <property type="entry name" value="T4SS_pilin"/>
</dbReference>
<gene>
    <name evidence="3" type="ORF">A2373_04200</name>
</gene>
<organism evidence="3 4">
    <name type="scientific">Candidatus Magasanikbacteria bacterium RIFOXYB1_FULL_40_15</name>
    <dbReference type="NCBI Taxonomy" id="1798697"/>
    <lineage>
        <taxon>Bacteria</taxon>
        <taxon>Candidatus Magasanikiibacteriota</taxon>
    </lineage>
</organism>
<feature type="signal peptide" evidence="2">
    <location>
        <begin position="1"/>
        <end position="25"/>
    </location>
</feature>
<dbReference type="STRING" id="1798697.A2373_04200"/>
<feature type="chain" id="PRO_5009525775" description="TrbC/VIRB2 family protein" evidence="2">
    <location>
        <begin position="26"/>
        <end position="154"/>
    </location>
</feature>
<dbReference type="Pfam" id="PF18895">
    <property type="entry name" value="T4SS_pilin"/>
    <property type="match status" value="1"/>
</dbReference>
<feature type="transmembrane region" description="Helical" evidence="1">
    <location>
        <begin position="65"/>
        <end position="86"/>
    </location>
</feature>
<sequence length="154" mass="16847">MYLILKRKFLFAVIFPILASSVFFGAVQAQDLNTKIMDQINAGKTGAGYSDAVDPQVTIASVIKIFLGFVGSIFIVLVAMASYWFITARGREEKVEKAMSTLRRAIIGLFVVVLAYAITSFVTSGVQDALEKPTPSENFDCLEGDPTCWEEFAG</sequence>
<reference evidence="3 4" key="1">
    <citation type="journal article" date="2016" name="Nat. Commun.">
        <title>Thousands of microbial genomes shed light on interconnected biogeochemical processes in an aquifer system.</title>
        <authorList>
            <person name="Anantharaman K."/>
            <person name="Brown C.T."/>
            <person name="Hug L.A."/>
            <person name="Sharon I."/>
            <person name="Castelle C.J."/>
            <person name="Probst A.J."/>
            <person name="Thomas B.C."/>
            <person name="Singh A."/>
            <person name="Wilkins M.J."/>
            <person name="Karaoz U."/>
            <person name="Brodie E.L."/>
            <person name="Williams K.H."/>
            <person name="Hubbard S.S."/>
            <person name="Banfield J.F."/>
        </authorList>
    </citation>
    <scope>NUCLEOTIDE SEQUENCE [LARGE SCALE GENOMIC DNA]</scope>
</reference>
<dbReference type="Proteomes" id="UP000176300">
    <property type="component" value="Unassembled WGS sequence"/>
</dbReference>
<comment type="caution">
    <text evidence="3">The sequence shown here is derived from an EMBL/GenBank/DDBJ whole genome shotgun (WGS) entry which is preliminary data.</text>
</comment>
<protein>
    <recommendedName>
        <fullName evidence="5">TrbC/VIRB2 family protein</fullName>
    </recommendedName>
</protein>
<keyword evidence="1" id="KW-0472">Membrane</keyword>
<proteinExistence type="predicted"/>
<dbReference type="EMBL" id="MFQS01000026">
    <property type="protein sequence ID" value="OGH82898.1"/>
    <property type="molecule type" value="Genomic_DNA"/>
</dbReference>